<evidence type="ECO:0000256" key="5">
    <source>
        <dbReference type="ARBA" id="ARBA00022692"/>
    </source>
</evidence>
<dbReference type="AlphaFoldDB" id="C9D8I9"/>
<protein>
    <recommendedName>
        <fullName evidence="12">ATP synthase complex subunit 8</fullName>
    </recommendedName>
</protein>
<keyword evidence="4 12" id="KW-0138">CF(0)</keyword>
<accession>C9D8I9</accession>
<dbReference type="GO" id="GO:0015986">
    <property type="term" value="P:proton motive force-driven ATP synthesis"/>
    <property type="evidence" value="ECO:0007669"/>
    <property type="project" value="InterPro"/>
</dbReference>
<dbReference type="EMBL" id="GQ244473">
    <property type="protein sequence ID" value="ACS37122.1"/>
    <property type="molecule type" value="Genomic_DNA"/>
</dbReference>
<evidence type="ECO:0000256" key="3">
    <source>
        <dbReference type="ARBA" id="ARBA00022448"/>
    </source>
</evidence>
<evidence type="ECO:0000256" key="6">
    <source>
        <dbReference type="ARBA" id="ARBA00022781"/>
    </source>
</evidence>
<evidence type="ECO:0000256" key="9">
    <source>
        <dbReference type="ARBA" id="ARBA00023128"/>
    </source>
</evidence>
<keyword evidence="7 13" id="KW-1133">Transmembrane helix</keyword>
<dbReference type="InterPro" id="IPR001421">
    <property type="entry name" value="ATP8_metazoa"/>
</dbReference>
<evidence type="ECO:0000256" key="10">
    <source>
        <dbReference type="ARBA" id="ARBA00023136"/>
    </source>
</evidence>
<comment type="subcellular location">
    <subcellularLocation>
        <location evidence="1 12">Mitochondrion membrane</location>
        <topology evidence="1 12">Single-pass membrane protein</topology>
    </subcellularLocation>
</comment>
<evidence type="ECO:0000256" key="8">
    <source>
        <dbReference type="ARBA" id="ARBA00023065"/>
    </source>
</evidence>
<comment type="similarity">
    <text evidence="2 12">Belongs to the ATPase protein 8 family.</text>
</comment>
<geneLocation type="mitochondrion" evidence="14"/>
<keyword evidence="3 12" id="KW-0813">Transport</keyword>
<sequence>MPQLIPNPWFLIMILSWTIILTIMVSKIISHETTNITTQKSDHKQHNSWTWPW</sequence>
<evidence type="ECO:0000256" key="13">
    <source>
        <dbReference type="SAM" id="Phobius"/>
    </source>
</evidence>
<keyword evidence="5 12" id="KW-0812">Transmembrane</keyword>
<dbReference type="GO" id="GO:0015078">
    <property type="term" value="F:proton transmembrane transporter activity"/>
    <property type="evidence" value="ECO:0007669"/>
    <property type="project" value="InterPro"/>
</dbReference>
<organism evidence="14">
    <name type="scientific">Microcaecilia sp. PZ-2009</name>
    <dbReference type="NCBI Taxonomy" id="650642"/>
    <lineage>
        <taxon>Eukaryota</taxon>
        <taxon>Metazoa</taxon>
        <taxon>Chordata</taxon>
        <taxon>Craniata</taxon>
        <taxon>Vertebrata</taxon>
        <taxon>Euteleostomi</taxon>
        <taxon>Amphibia</taxon>
        <taxon>Gymnophiona</taxon>
        <taxon>Siphonopidae</taxon>
        <taxon>Microcaecilia</taxon>
    </lineage>
</organism>
<keyword evidence="9 12" id="KW-0496">Mitochondrion</keyword>
<dbReference type="GO" id="GO:0031966">
    <property type="term" value="C:mitochondrial membrane"/>
    <property type="evidence" value="ECO:0007669"/>
    <property type="project" value="UniProtKB-SubCell"/>
</dbReference>
<evidence type="ECO:0000256" key="1">
    <source>
        <dbReference type="ARBA" id="ARBA00004304"/>
    </source>
</evidence>
<keyword evidence="11" id="KW-0066">ATP synthesis</keyword>
<dbReference type="InterPro" id="IPR050635">
    <property type="entry name" value="ATPase_protein_8"/>
</dbReference>
<keyword evidence="8 12" id="KW-0406">Ion transport</keyword>
<dbReference type="GeneID" id="14470128"/>
<keyword evidence="6 12" id="KW-0375">Hydrogen ion transport</keyword>
<evidence type="ECO:0000313" key="14">
    <source>
        <dbReference type="EMBL" id="ACS37122.1"/>
    </source>
</evidence>
<evidence type="ECO:0000256" key="7">
    <source>
        <dbReference type="ARBA" id="ARBA00022989"/>
    </source>
</evidence>
<dbReference type="CTD" id="4509"/>
<dbReference type="GO" id="GO:0045259">
    <property type="term" value="C:proton-transporting ATP synthase complex"/>
    <property type="evidence" value="ECO:0007669"/>
    <property type="project" value="UniProtKB-KW"/>
</dbReference>
<evidence type="ECO:0000256" key="12">
    <source>
        <dbReference type="RuleBase" id="RU003661"/>
    </source>
</evidence>
<reference evidence="14" key="1">
    <citation type="journal article" date="2009" name="Mol. Phylogenet. Evol.">
        <title>A mitogenomic perspective on the phylogeny and biogeography of living caecilians (Amphibia: Gymnophiona).</title>
        <authorList>
            <person name="Zhang P."/>
            <person name="Wake M.H."/>
        </authorList>
    </citation>
    <scope>NUCLEOTIDE SEQUENCE</scope>
</reference>
<gene>
    <name evidence="14" type="primary">ATP8</name>
</gene>
<dbReference type="RefSeq" id="YP_007374629.1">
    <property type="nucleotide sequence ID" value="NC_020141.1"/>
</dbReference>
<evidence type="ECO:0000256" key="4">
    <source>
        <dbReference type="ARBA" id="ARBA00022547"/>
    </source>
</evidence>
<dbReference type="Pfam" id="PF00895">
    <property type="entry name" value="ATP-synt_8"/>
    <property type="match status" value="1"/>
</dbReference>
<name>C9D8I9_9AMPH</name>
<dbReference type="PANTHER" id="PTHR39937">
    <property type="entry name" value="ATP SYNTHASE PROTEIN 8"/>
    <property type="match status" value="1"/>
</dbReference>
<evidence type="ECO:0000256" key="11">
    <source>
        <dbReference type="ARBA" id="ARBA00023310"/>
    </source>
</evidence>
<proteinExistence type="inferred from homology"/>
<dbReference type="PANTHER" id="PTHR39937:SF1">
    <property type="entry name" value="ATP SYNTHASE PROTEIN 8"/>
    <property type="match status" value="1"/>
</dbReference>
<keyword evidence="10 13" id="KW-0472">Membrane</keyword>
<evidence type="ECO:0000256" key="2">
    <source>
        <dbReference type="ARBA" id="ARBA00008892"/>
    </source>
</evidence>
<feature type="transmembrane region" description="Helical" evidence="13">
    <location>
        <begin position="6"/>
        <end position="25"/>
    </location>
</feature>